<keyword evidence="1" id="KW-0812">Transmembrane</keyword>
<keyword evidence="1" id="KW-0472">Membrane</keyword>
<feature type="transmembrane region" description="Helical" evidence="1">
    <location>
        <begin position="24"/>
        <end position="46"/>
    </location>
</feature>
<proteinExistence type="predicted"/>
<name>A0A1G8MR24_9SPHI</name>
<protein>
    <submittedName>
        <fullName evidence="2">Uncharacterized protein</fullName>
    </submittedName>
</protein>
<evidence type="ECO:0000256" key="1">
    <source>
        <dbReference type="SAM" id="Phobius"/>
    </source>
</evidence>
<evidence type="ECO:0000313" key="3">
    <source>
        <dbReference type="Proteomes" id="UP000199705"/>
    </source>
</evidence>
<keyword evidence="3" id="KW-1185">Reference proteome</keyword>
<organism evidence="2 3">
    <name type="scientific">Mucilaginibacter gossypii</name>
    <dbReference type="NCBI Taxonomy" id="551996"/>
    <lineage>
        <taxon>Bacteria</taxon>
        <taxon>Pseudomonadati</taxon>
        <taxon>Bacteroidota</taxon>
        <taxon>Sphingobacteriia</taxon>
        <taxon>Sphingobacteriales</taxon>
        <taxon>Sphingobacteriaceae</taxon>
        <taxon>Mucilaginibacter</taxon>
    </lineage>
</organism>
<dbReference type="RefSeq" id="WP_091176051.1">
    <property type="nucleotide sequence ID" value="NZ_FNCG01000028.1"/>
</dbReference>
<keyword evidence="1" id="KW-1133">Transmembrane helix</keyword>
<dbReference type="EMBL" id="FNCG01000028">
    <property type="protein sequence ID" value="SDI70297.1"/>
    <property type="molecule type" value="Genomic_DNA"/>
</dbReference>
<sequence>MQLLLEGGNPLSNLPSWDTIYKQYGPFLGLSVFFLIIVLFLQWWWYKSNVKDKKEEIDRLVKRTTELEAINLKLIAQLRSKGK</sequence>
<gene>
    <name evidence="2" type="ORF">SAMN05192573_12845</name>
</gene>
<evidence type="ECO:0000313" key="2">
    <source>
        <dbReference type="EMBL" id="SDI70297.1"/>
    </source>
</evidence>
<dbReference type="Proteomes" id="UP000199705">
    <property type="component" value="Unassembled WGS sequence"/>
</dbReference>
<accession>A0A1G8MR24</accession>
<dbReference type="AlphaFoldDB" id="A0A1G8MR24"/>
<reference evidence="3" key="1">
    <citation type="submission" date="2016-10" db="EMBL/GenBank/DDBJ databases">
        <authorList>
            <person name="Varghese N."/>
            <person name="Submissions S."/>
        </authorList>
    </citation>
    <scope>NUCLEOTIDE SEQUENCE [LARGE SCALE GENOMIC DNA]</scope>
    <source>
        <strain evidence="3">Gh-67</strain>
    </source>
</reference>